<dbReference type="InterPro" id="IPR011868">
    <property type="entry name" value="ModC_ABC_ATP-bd"/>
</dbReference>
<dbReference type="EMBL" id="JAUFQC010000027">
    <property type="protein sequence ID" value="MDN3611672.1"/>
    <property type="molecule type" value="Genomic_DNA"/>
</dbReference>
<evidence type="ECO:0000256" key="9">
    <source>
        <dbReference type="PROSITE-ProRule" id="PRU01213"/>
    </source>
</evidence>
<dbReference type="GO" id="GO:0005524">
    <property type="term" value="F:ATP binding"/>
    <property type="evidence" value="ECO:0007669"/>
    <property type="project" value="UniProtKB-KW"/>
</dbReference>
<keyword evidence="5" id="KW-0547">Nucleotide-binding</keyword>
<dbReference type="SUPFAM" id="SSF52540">
    <property type="entry name" value="P-loop containing nucleoside triphosphate hydrolases"/>
    <property type="match status" value="1"/>
</dbReference>
<dbReference type="RefSeq" id="WP_076588683.1">
    <property type="nucleotide sequence ID" value="NZ_JABEYA020000014.1"/>
</dbReference>
<dbReference type="PANTHER" id="PTHR43514:SF4">
    <property type="entry name" value="ABC TRANSPORTER I FAMILY MEMBER 10"/>
    <property type="match status" value="1"/>
</dbReference>
<dbReference type="InterPro" id="IPR003439">
    <property type="entry name" value="ABC_transporter-like_ATP-bd"/>
</dbReference>
<dbReference type="InterPro" id="IPR050334">
    <property type="entry name" value="Molybdenum_import_ModC"/>
</dbReference>
<name>A0ABT8BWV2_9VIBR</name>
<comment type="caution">
    <text evidence="12">The sequence shown here is derived from an EMBL/GenBank/DDBJ whole genome shotgun (WGS) entry which is preliminary data.</text>
</comment>
<keyword evidence="7" id="KW-1278">Translocase</keyword>
<evidence type="ECO:0000259" key="11">
    <source>
        <dbReference type="PROSITE" id="PS51866"/>
    </source>
</evidence>
<proteinExistence type="predicted"/>
<keyword evidence="6 12" id="KW-0067">ATP-binding</keyword>
<keyword evidence="8" id="KW-0472">Membrane</keyword>
<keyword evidence="3 9" id="KW-0500">Molybdenum</keyword>
<dbReference type="InterPro" id="IPR004606">
    <property type="entry name" value="Mop_domain"/>
</dbReference>
<dbReference type="NCBIfam" id="NF008355">
    <property type="entry name" value="PRK11144.1"/>
    <property type="match status" value="1"/>
</dbReference>
<keyword evidence="13" id="KW-1185">Reference proteome</keyword>
<feature type="domain" description="ABC transporter" evidence="10">
    <location>
        <begin position="1"/>
        <end position="231"/>
    </location>
</feature>
<dbReference type="SUPFAM" id="SSF50331">
    <property type="entry name" value="MOP-like"/>
    <property type="match status" value="1"/>
</dbReference>
<evidence type="ECO:0000256" key="4">
    <source>
        <dbReference type="ARBA" id="ARBA00022519"/>
    </source>
</evidence>
<evidence type="ECO:0000256" key="1">
    <source>
        <dbReference type="ARBA" id="ARBA00022448"/>
    </source>
</evidence>
<dbReference type="Gene3D" id="2.40.50.100">
    <property type="match status" value="1"/>
</dbReference>
<evidence type="ECO:0000313" key="12">
    <source>
        <dbReference type="EMBL" id="MDN3611672.1"/>
    </source>
</evidence>
<dbReference type="PROSITE" id="PS50893">
    <property type="entry name" value="ABC_TRANSPORTER_2"/>
    <property type="match status" value="1"/>
</dbReference>
<evidence type="ECO:0000313" key="13">
    <source>
        <dbReference type="Proteomes" id="UP001238540"/>
    </source>
</evidence>
<dbReference type="Pfam" id="PF00005">
    <property type="entry name" value="ABC_tran"/>
    <property type="match status" value="1"/>
</dbReference>
<sequence length="366" mass="40817">MSAIDIQFKQSFLGLEFDIEVSIPYQGVTAIVGPSGAGKTTFINVMSGLIQPDEGRIEMAGNILFCSASQIHIPTYQRRLGYVFQEARLFPHYRVKGNLRYGVDTPDSAYFDKIVKLLALDDLLERYPVRLSGGEKQRVAIGRALLSKPSLLLMDEPLASLDRRRKAEVLPFLERLATEVDTPIIYVSHSLNEVARLADHLVILNKGKVIDSGPIATVWSSDAMLPWQPLRQHNTLWKAMVMGEHQGLTQLALRGGLALWVPRLNRQPRERVSLHIQAEDVSVSLQAPRQSSIRNVVPVVILAIETPCLQSEQDSVLVKLAIDDEHCLWSSITHWAKDELGLRVGLAVYAQIQTINVDLDSPGLCY</sequence>
<reference evidence="13" key="1">
    <citation type="journal article" date="2019" name="Int. J. Syst. Evol. Microbiol.">
        <title>The Global Catalogue of Microorganisms (GCM) 10K type strain sequencing project: providing services to taxonomists for standard genome sequencing and annotation.</title>
        <authorList>
            <consortium name="The Broad Institute Genomics Platform"/>
            <consortium name="The Broad Institute Genome Sequencing Center for Infectious Disease"/>
            <person name="Wu L."/>
            <person name="Ma J."/>
        </authorList>
    </citation>
    <scope>NUCLEOTIDE SEQUENCE [LARGE SCALE GENOMIC DNA]</scope>
    <source>
        <strain evidence="13">CECT 7398</strain>
    </source>
</reference>
<dbReference type="InterPro" id="IPR017871">
    <property type="entry name" value="ABC_transporter-like_CS"/>
</dbReference>
<organism evidence="12 13">
    <name type="scientific">Vibrio ostreicida</name>
    <dbReference type="NCBI Taxonomy" id="526588"/>
    <lineage>
        <taxon>Bacteria</taxon>
        <taxon>Pseudomonadati</taxon>
        <taxon>Pseudomonadota</taxon>
        <taxon>Gammaproteobacteria</taxon>
        <taxon>Vibrionales</taxon>
        <taxon>Vibrionaceae</taxon>
        <taxon>Vibrio</taxon>
    </lineage>
</organism>
<dbReference type="Gene3D" id="3.40.50.300">
    <property type="entry name" value="P-loop containing nucleotide triphosphate hydrolases"/>
    <property type="match status" value="1"/>
</dbReference>
<gene>
    <name evidence="12" type="primary">modC</name>
    <name evidence="12" type="ORF">QWZ16_18905</name>
</gene>
<feature type="domain" description="Mop" evidence="11">
    <location>
        <begin position="290"/>
        <end position="361"/>
    </location>
</feature>
<evidence type="ECO:0000256" key="5">
    <source>
        <dbReference type="ARBA" id="ARBA00022741"/>
    </source>
</evidence>
<dbReference type="InterPro" id="IPR027417">
    <property type="entry name" value="P-loop_NTPase"/>
</dbReference>
<keyword evidence="1" id="KW-0813">Transport</keyword>
<dbReference type="PROSITE" id="PS51866">
    <property type="entry name" value="MOP"/>
    <property type="match status" value="1"/>
</dbReference>
<dbReference type="PANTHER" id="PTHR43514">
    <property type="entry name" value="ABC TRANSPORTER I FAMILY MEMBER 10"/>
    <property type="match status" value="1"/>
</dbReference>
<evidence type="ECO:0000256" key="7">
    <source>
        <dbReference type="ARBA" id="ARBA00022967"/>
    </source>
</evidence>
<evidence type="ECO:0000256" key="2">
    <source>
        <dbReference type="ARBA" id="ARBA00022475"/>
    </source>
</evidence>
<evidence type="ECO:0000256" key="6">
    <source>
        <dbReference type="ARBA" id="ARBA00022840"/>
    </source>
</evidence>
<dbReference type="PROSITE" id="PS00211">
    <property type="entry name" value="ABC_TRANSPORTER_1"/>
    <property type="match status" value="1"/>
</dbReference>
<evidence type="ECO:0000256" key="8">
    <source>
        <dbReference type="ARBA" id="ARBA00023136"/>
    </source>
</evidence>
<keyword evidence="2" id="KW-1003">Cell membrane</keyword>
<protein>
    <submittedName>
        <fullName evidence="12">Molybdenum ABC transporter ATP-binding protein ModC</fullName>
    </submittedName>
</protein>
<dbReference type="InterPro" id="IPR005116">
    <property type="entry name" value="Transp-assoc_OB_typ1"/>
</dbReference>
<evidence type="ECO:0000256" key="3">
    <source>
        <dbReference type="ARBA" id="ARBA00022505"/>
    </source>
</evidence>
<dbReference type="SMART" id="SM00382">
    <property type="entry name" value="AAA"/>
    <property type="match status" value="1"/>
</dbReference>
<keyword evidence="4" id="KW-0997">Cell inner membrane</keyword>
<dbReference type="Pfam" id="PF03459">
    <property type="entry name" value="TOBE"/>
    <property type="match status" value="1"/>
</dbReference>
<dbReference type="InterPro" id="IPR003593">
    <property type="entry name" value="AAA+_ATPase"/>
</dbReference>
<dbReference type="Proteomes" id="UP001238540">
    <property type="component" value="Unassembled WGS sequence"/>
</dbReference>
<dbReference type="InterPro" id="IPR008995">
    <property type="entry name" value="Mo/tungstate-bd_C_term_dom"/>
</dbReference>
<dbReference type="NCBIfam" id="TIGR02142">
    <property type="entry name" value="modC_ABC"/>
    <property type="match status" value="1"/>
</dbReference>
<accession>A0ABT8BWV2</accession>
<evidence type="ECO:0000259" key="10">
    <source>
        <dbReference type="PROSITE" id="PS50893"/>
    </source>
</evidence>